<dbReference type="Proteomes" id="UP001201812">
    <property type="component" value="Unassembled WGS sequence"/>
</dbReference>
<accession>A0AAD4R2R8</accession>
<keyword evidence="2" id="KW-0812">Transmembrane</keyword>
<keyword evidence="3" id="KW-1133">Transmembrane helix</keyword>
<proteinExistence type="predicted"/>
<evidence type="ECO:0000259" key="5">
    <source>
        <dbReference type="Pfam" id="PF01094"/>
    </source>
</evidence>
<dbReference type="SUPFAM" id="SSF53822">
    <property type="entry name" value="Periplasmic binding protein-like I"/>
    <property type="match status" value="1"/>
</dbReference>
<dbReference type="Pfam" id="PF01094">
    <property type="entry name" value="ANF_receptor"/>
    <property type="match status" value="1"/>
</dbReference>
<evidence type="ECO:0000256" key="1">
    <source>
        <dbReference type="ARBA" id="ARBA00004370"/>
    </source>
</evidence>
<keyword evidence="7" id="KW-1185">Reference proteome</keyword>
<reference evidence="6" key="1">
    <citation type="submission" date="2022-01" db="EMBL/GenBank/DDBJ databases">
        <title>Genome Sequence Resource for Two Populations of Ditylenchus destructor, the Migratory Endoparasitic Phytonematode.</title>
        <authorList>
            <person name="Zhang H."/>
            <person name="Lin R."/>
            <person name="Xie B."/>
        </authorList>
    </citation>
    <scope>NUCLEOTIDE SEQUENCE</scope>
    <source>
        <strain evidence="6">BazhouSP</strain>
    </source>
</reference>
<dbReference type="GO" id="GO:0016020">
    <property type="term" value="C:membrane"/>
    <property type="evidence" value="ECO:0007669"/>
    <property type="project" value="UniProtKB-SubCell"/>
</dbReference>
<dbReference type="AlphaFoldDB" id="A0AAD4R2R8"/>
<evidence type="ECO:0000256" key="3">
    <source>
        <dbReference type="ARBA" id="ARBA00022989"/>
    </source>
</evidence>
<keyword evidence="6" id="KW-0675">Receptor</keyword>
<gene>
    <name evidence="6" type="ORF">DdX_09952</name>
</gene>
<evidence type="ECO:0000313" key="6">
    <source>
        <dbReference type="EMBL" id="KAI1711990.1"/>
    </source>
</evidence>
<evidence type="ECO:0000256" key="2">
    <source>
        <dbReference type="ARBA" id="ARBA00022692"/>
    </source>
</evidence>
<dbReference type="InterPro" id="IPR001828">
    <property type="entry name" value="ANF_lig-bd_rcpt"/>
</dbReference>
<comment type="caution">
    <text evidence="6">The sequence shown here is derived from an EMBL/GenBank/DDBJ whole genome shotgun (WGS) entry which is preliminary data.</text>
</comment>
<evidence type="ECO:0000256" key="4">
    <source>
        <dbReference type="ARBA" id="ARBA00023136"/>
    </source>
</evidence>
<keyword evidence="4" id="KW-0472">Membrane</keyword>
<sequence>MTWRNARHAVDEWNTHTRKSALLTGDGDLPTLGLVAPSDAFGLVEHRFCDIAQRHLVAIIVPSSTDLSLDEFRLVMSMCNRFHIPCIVDRSISEEFSKSGTLFAHIWRKRLNISDKSFVISVGLKADSIGKALAQLISRLMWNSFLLLYKQPQDVVKIADLLSVWHTDNGARTSIKLLQLPGDTSQYDAFLKHIRERLRQTNIIVHTDEVSTVHTLLARASLLNMTENRYSYLFTNLDLRLLEDFFVSMNAPYRCNISGIQLVKHSPLLKTDLALTMDSVFMTGEALSSMHRRMLAPETQALLCDAGDRWQDGELLNGILKKTRLKNLTTGNLDFDPKLSGVRTNVSLLGITRRSDGKFTQNFVKL</sequence>
<dbReference type="InterPro" id="IPR028082">
    <property type="entry name" value="Peripla_BP_I"/>
</dbReference>
<comment type="subcellular location">
    <subcellularLocation>
        <location evidence="1">Membrane</location>
    </subcellularLocation>
</comment>
<organism evidence="6 7">
    <name type="scientific">Ditylenchus destructor</name>
    <dbReference type="NCBI Taxonomy" id="166010"/>
    <lineage>
        <taxon>Eukaryota</taxon>
        <taxon>Metazoa</taxon>
        <taxon>Ecdysozoa</taxon>
        <taxon>Nematoda</taxon>
        <taxon>Chromadorea</taxon>
        <taxon>Rhabditida</taxon>
        <taxon>Tylenchina</taxon>
        <taxon>Tylenchomorpha</taxon>
        <taxon>Sphaerularioidea</taxon>
        <taxon>Anguinidae</taxon>
        <taxon>Anguininae</taxon>
        <taxon>Ditylenchus</taxon>
    </lineage>
</organism>
<protein>
    <submittedName>
        <fullName evidence="6">Receptor family ligand binding region domain-containing protein</fullName>
    </submittedName>
</protein>
<feature type="domain" description="Receptor ligand binding region" evidence="5">
    <location>
        <begin position="46"/>
        <end position="352"/>
    </location>
</feature>
<dbReference type="Gene3D" id="3.40.50.2300">
    <property type="match status" value="2"/>
</dbReference>
<evidence type="ECO:0000313" key="7">
    <source>
        <dbReference type="Proteomes" id="UP001201812"/>
    </source>
</evidence>
<dbReference type="EMBL" id="JAKKPZ010000020">
    <property type="protein sequence ID" value="KAI1711990.1"/>
    <property type="molecule type" value="Genomic_DNA"/>
</dbReference>
<name>A0AAD4R2R8_9BILA</name>